<name>A0AAV2YMX5_9STRA</name>
<proteinExistence type="predicted"/>
<protein>
    <submittedName>
        <fullName evidence="1">Uncharacterized protein</fullName>
    </submittedName>
</protein>
<dbReference type="AlphaFoldDB" id="A0AAV2YMX5"/>
<reference evidence="1" key="2">
    <citation type="journal article" date="2023" name="Microbiol Resour">
        <title>Decontamination and Annotation of the Draft Genome Sequence of the Oomycete Lagenidium giganteum ARSEF 373.</title>
        <authorList>
            <person name="Morgan W.R."/>
            <person name="Tartar A."/>
        </authorList>
    </citation>
    <scope>NUCLEOTIDE SEQUENCE</scope>
    <source>
        <strain evidence="1">ARSEF 373</strain>
    </source>
</reference>
<gene>
    <name evidence="1" type="ORF">N0F65_007985</name>
</gene>
<evidence type="ECO:0000313" key="2">
    <source>
        <dbReference type="Proteomes" id="UP001146120"/>
    </source>
</evidence>
<reference evidence="1" key="1">
    <citation type="submission" date="2022-11" db="EMBL/GenBank/DDBJ databases">
        <authorList>
            <person name="Morgan W.R."/>
            <person name="Tartar A."/>
        </authorList>
    </citation>
    <scope>NUCLEOTIDE SEQUENCE</scope>
    <source>
        <strain evidence="1">ARSEF 373</strain>
    </source>
</reference>
<evidence type="ECO:0000313" key="1">
    <source>
        <dbReference type="EMBL" id="DAZ96335.1"/>
    </source>
</evidence>
<organism evidence="1 2">
    <name type="scientific">Lagenidium giganteum</name>
    <dbReference type="NCBI Taxonomy" id="4803"/>
    <lineage>
        <taxon>Eukaryota</taxon>
        <taxon>Sar</taxon>
        <taxon>Stramenopiles</taxon>
        <taxon>Oomycota</taxon>
        <taxon>Peronosporomycetes</taxon>
        <taxon>Pythiales</taxon>
        <taxon>Pythiaceae</taxon>
    </lineage>
</organism>
<dbReference type="Proteomes" id="UP001146120">
    <property type="component" value="Unassembled WGS sequence"/>
</dbReference>
<comment type="caution">
    <text evidence="1">The sequence shown here is derived from an EMBL/GenBank/DDBJ whole genome shotgun (WGS) entry which is preliminary data.</text>
</comment>
<accession>A0AAV2YMX5</accession>
<dbReference type="PANTHER" id="PTHR11439">
    <property type="entry name" value="GAG-POL-RELATED RETROTRANSPOSON"/>
    <property type="match status" value="1"/>
</dbReference>
<dbReference type="EMBL" id="DAKRPA010000170">
    <property type="protein sequence ID" value="DAZ96335.1"/>
    <property type="molecule type" value="Genomic_DNA"/>
</dbReference>
<keyword evidence="2" id="KW-1185">Reference proteome</keyword>
<sequence length="81" mass="9361">MKPVGTPTSYDDEESPDVDDVRMVSEALGTLMWIANSTRPDISFAVNTVARHRERPKQCLWELIKRILRYLRGTEKHGIVY</sequence>
<dbReference type="PANTHER" id="PTHR11439:SF483">
    <property type="entry name" value="PEPTIDE SYNTHASE GLIP-LIKE, PUTATIVE (AFU_ORTHOLOGUE AFUA_3G12920)-RELATED"/>
    <property type="match status" value="1"/>
</dbReference>